<sequence length="172" mass="19369">MRRWIPLLLVMALGVFLYLGLYLNPKEVPSPLVGRPAPDFTLPVVGRPGETFSPSEVRGQVWLLNIWAPWCSTCLEEHRHLPRMVAGRVPIYGLTWKDLDREAAPLLARNGSPYVAAVDDHDGRIAIRYGVTVTPETFVIDRDGIIRMKHVGPITPVVWEQKFAPLLAELRV</sequence>
<keyword evidence="3" id="KW-0201">Cytochrome c-type biogenesis</keyword>
<dbReference type="GO" id="GO:0017004">
    <property type="term" value="P:cytochrome complex assembly"/>
    <property type="evidence" value="ECO:0007669"/>
    <property type="project" value="UniProtKB-KW"/>
</dbReference>
<name>L0DSJ4_THIND</name>
<dbReference type="NCBIfam" id="TIGR00385">
    <property type="entry name" value="dsbE"/>
    <property type="match status" value="1"/>
</dbReference>
<gene>
    <name evidence="7" type="ordered locus">TVNIR_0262</name>
</gene>
<dbReference type="GO" id="GO:0005886">
    <property type="term" value="C:plasma membrane"/>
    <property type="evidence" value="ECO:0007669"/>
    <property type="project" value="UniProtKB-SubCell"/>
</dbReference>
<evidence type="ECO:0000256" key="5">
    <source>
        <dbReference type="ARBA" id="ARBA00023284"/>
    </source>
</evidence>
<comment type="similarity">
    <text evidence="2">Belongs to the thioredoxin family. DsbE subfamily.</text>
</comment>
<accession>L0DSJ4</accession>
<keyword evidence="8" id="KW-1185">Reference proteome</keyword>
<dbReference type="HOGENOM" id="CLU_042529_19_1_6"/>
<organism evidence="7 8">
    <name type="scientific">Thioalkalivibrio nitratireducens (strain DSM 14787 / UNIQEM 213 / ALEN2)</name>
    <dbReference type="NCBI Taxonomy" id="1255043"/>
    <lineage>
        <taxon>Bacteria</taxon>
        <taxon>Pseudomonadati</taxon>
        <taxon>Pseudomonadota</taxon>
        <taxon>Gammaproteobacteria</taxon>
        <taxon>Chromatiales</taxon>
        <taxon>Ectothiorhodospiraceae</taxon>
        <taxon>Thioalkalivibrio</taxon>
    </lineage>
</organism>
<keyword evidence="4" id="KW-1015">Disulfide bond</keyword>
<dbReference type="PANTHER" id="PTHR42852:SF6">
    <property type="entry name" value="THIOL:DISULFIDE INTERCHANGE PROTEIN DSBE"/>
    <property type="match status" value="1"/>
</dbReference>
<dbReference type="GO" id="GO:0015036">
    <property type="term" value="F:disulfide oxidoreductase activity"/>
    <property type="evidence" value="ECO:0007669"/>
    <property type="project" value="InterPro"/>
</dbReference>
<evidence type="ECO:0000256" key="3">
    <source>
        <dbReference type="ARBA" id="ARBA00022748"/>
    </source>
</evidence>
<evidence type="ECO:0000256" key="1">
    <source>
        <dbReference type="ARBA" id="ARBA00004383"/>
    </source>
</evidence>
<dbReference type="KEGG" id="tni:TVNIR_0262"/>
<dbReference type="InterPro" id="IPR013766">
    <property type="entry name" value="Thioredoxin_domain"/>
</dbReference>
<dbReference type="Pfam" id="PF08534">
    <property type="entry name" value="Redoxin"/>
    <property type="match status" value="1"/>
</dbReference>
<dbReference type="InterPro" id="IPR036249">
    <property type="entry name" value="Thioredoxin-like_sf"/>
</dbReference>
<evidence type="ECO:0000256" key="2">
    <source>
        <dbReference type="ARBA" id="ARBA00007758"/>
    </source>
</evidence>
<evidence type="ECO:0000313" key="7">
    <source>
        <dbReference type="EMBL" id="AGA31973.1"/>
    </source>
</evidence>
<dbReference type="PANTHER" id="PTHR42852">
    <property type="entry name" value="THIOL:DISULFIDE INTERCHANGE PROTEIN DSBE"/>
    <property type="match status" value="1"/>
</dbReference>
<dbReference type="EMBL" id="CP003989">
    <property type="protein sequence ID" value="AGA31973.1"/>
    <property type="molecule type" value="Genomic_DNA"/>
</dbReference>
<dbReference type="PROSITE" id="PS51352">
    <property type="entry name" value="THIOREDOXIN_2"/>
    <property type="match status" value="1"/>
</dbReference>
<evidence type="ECO:0000259" key="6">
    <source>
        <dbReference type="PROSITE" id="PS51352"/>
    </source>
</evidence>
<dbReference type="eggNOG" id="COG0526">
    <property type="taxonomic scope" value="Bacteria"/>
</dbReference>
<protein>
    <submittedName>
        <fullName evidence="7">Cytochrome c-type biogenesis protein CcmG/DsbE, thiol:disulfide oxidoreductase</fullName>
    </submittedName>
</protein>
<evidence type="ECO:0000256" key="4">
    <source>
        <dbReference type="ARBA" id="ARBA00023157"/>
    </source>
</evidence>
<dbReference type="PATRIC" id="fig|1255043.3.peg.263"/>
<proteinExistence type="inferred from homology"/>
<dbReference type="Proteomes" id="UP000010809">
    <property type="component" value="Chromosome"/>
</dbReference>
<dbReference type="STRING" id="1255043.TVNIR_0262"/>
<dbReference type="GO" id="GO:0030288">
    <property type="term" value="C:outer membrane-bounded periplasmic space"/>
    <property type="evidence" value="ECO:0007669"/>
    <property type="project" value="InterPro"/>
</dbReference>
<dbReference type="Gene3D" id="3.40.30.10">
    <property type="entry name" value="Glutaredoxin"/>
    <property type="match status" value="1"/>
</dbReference>
<reference evidence="7" key="1">
    <citation type="submission" date="2015-12" db="EMBL/GenBank/DDBJ databases">
        <authorList>
            <person name="Tikhonova T.V."/>
            <person name="Pavlov A.R."/>
            <person name="Beletsky A.V."/>
            <person name="Mardanov A.V."/>
            <person name="Sorokin D.Y."/>
            <person name="Ravin N.V."/>
            <person name="Popov V.O."/>
        </authorList>
    </citation>
    <scope>NUCLEOTIDE SEQUENCE</scope>
    <source>
        <strain evidence="7">DSM 14787</strain>
    </source>
</reference>
<keyword evidence="5" id="KW-0676">Redox-active center</keyword>
<dbReference type="InterPro" id="IPR050553">
    <property type="entry name" value="Thioredoxin_ResA/DsbE_sf"/>
</dbReference>
<dbReference type="InterPro" id="IPR013740">
    <property type="entry name" value="Redoxin"/>
</dbReference>
<dbReference type="AlphaFoldDB" id="L0DSJ4"/>
<dbReference type="SUPFAM" id="SSF52833">
    <property type="entry name" value="Thioredoxin-like"/>
    <property type="match status" value="1"/>
</dbReference>
<dbReference type="InterPro" id="IPR004799">
    <property type="entry name" value="Periplasmic_diS_OxRdtase_DsbE"/>
</dbReference>
<dbReference type="RefSeq" id="WP_015257128.1">
    <property type="nucleotide sequence ID" value="NC_019902.2"/>
</dbReference>
<comment type="subcellular location">
    <subcellularLocation>
        <location evidence="1">Cell inner membrane</location>
        <topology evidence="1">Single-pass membrane protein</topology>
        <orientation evidence="1">Periplasmic side</orientation>
    </subcellularLocation>
</comment>
<evidence type="ECO:0000313" key="8">
    <source>
        <dbReference type="Proteomes" id="UP000010809"/>
    </source>
</evidence>
<feature type="domain" description="Thioredoxin" evidence="6">
    <location>
        <begin position="31"/>
        <end position="168"/>
    </location>
</feature>
<dbReference type="OrthoDB" id="9788279at2"/>